<organism evidence="6 7">
    <name type="scientific">Rahnella sp. (strain Y9602)</name>
    <dbReference type="NCBI Taxonomy" id="2703885"/>
    <lineage>
        <taxon>Bacteria</taxon>
        <taxon>Pseudomonadati</taxon>
        <taxon>Pseudomonadota</taxon>
        <taxon>Gammaproteobacteria</taxon>
        <taxon>Enterobacterales</taxon>
        <taxon>Yersiniaceae</taxon>
        <taxon>Rahnella</taxon>
    </lineage>
</organism>
<protein>
    <submittedName>
        <fullName evidence="6">Transcriptional regulator, LysR family</fullName>
    </submittedName>
</protein>
<dbReference type="Pfam" id="PF00126">
    <property type="entry name" value="HTH_1"/>
    <property type="match status" value="1"/>
</dbReference>
<dbReference type="KEGG" id="rah:Rahaq_2229"/>
<accession>A0A0H3FAB3</accession>
<evidence type="ECO:0000256" key="4">
    <source>
        <dbReference type="ARBA" id="ARBA00023163"/>
    </source>
</evidence>
<feature type="domain" description="HTH lysR-type" evidence="5">
    <location>
        <begin position="9"/>
        <end position="60"/>
    </location>
</feature>
<evidence type="ECO:0000313" key="6">
    <source>
        <dbReference type="EMBL" id="ADW73839.1"/>
    </source>
</evidence>
<dbReference type="Gene3D" id="3.40.190.10">
    <property type="entry name" value="Periplasmic binding protein-like II"/>
    <property type="match status" value="2"/>
</dbReference>
<dbReference type="HOGENOM" id="CLU_039613_6_0_6"/>
<dbReference type="InterPro" id="IPR005119">
    <property type="entry name" value="LysR_subst-bd"/>
</dbReference>
<reference evidence="6 7" key="2">
    <citation type="journal article" date="2012" name="J. Bacteriol.">
        <title>Complete Genome Sequence of Rahnella sp. Strain Y9602, a Gammaproteobacterium Isolate from Metal- and Radionuclide-Contaminated Soil.</title>
        <authorList>
            <person name="Martinez R.J."/>
            <person name="Bruce D."/>
            <person name="Detter C."/>
            <person name="Goodwin L.A."/>
            <person name="Han J."/>
            <person name="Han C.S."/>
            <person name="Held B."/>
            <person name="Land M.L."/>
            <person name="Mikhailova N."/>
            <person name="Nolan M."/>
            <person name="Pennacchio L."/>
            <person name="Pitluck S."/>
            <person name="Tapia R."/>
            <person name="Woyke T."/>
            <person name="Sobecky P.A."/>
        </authorList>
    </citation>
    <scope>NUCLEOTIDE SEQUENCE [LARGE SCALE GENOMIC DNA]</scope>
    <source>
        <strain evidence="6 7">Y9602</strain>
    </source>
</reference>
<comment type="similarity">
    <text evidence="1">Belongs to the LysR transcriptional regulatory family.</text>
</comment>
<dbReference type="RefSeq" id="WP_013575540.1">
    <property type="nucleotide sequence ID" value="NC_015061.1"/>
</dbReference>
<evidence type="ECO:0000256" key="2">
    <source>
        <dbReference type="ARBA" id="ARBA00023015"/>
    </source>
</evidence>
<keyword evidence="4" id="KW-0804">Transcription</keyword>
<dbReference type="OrthoDB" id="8839922at2"/>
<name>A0A0H3FAB3_RAHSY</name>
<dbReference type="InterPro" id="IPR036390">
    <property type="entry name" value="WH_DNA-bd_sf"/>
</dbReference>
<dbReference type="GO" id="GO:0005829">
    <property type="term" value="C:cytosol"/>
    <property type="evidence" value="ECO:0007669"/>
    <property type="project" value="TreeGrafter"/>
</dbReference>
<dbReference type="eggNOG" id="COG0583">
    <property type="taxonomic scope" value="Bacteria"/>
</dbReference>
<evidence type="ECO:0000313" key="7">
    <source>
        <dbReference type="Proteomes" id="UP000007257"/>
    </source>
</evidence>
<dbReference type="GO" id="GO:0003677">
    <property type="term" value="F:DNA binding"/>
    <property type="evidence" value="ECO:0007669"/>
    <property type="project" value="UniProtKB-KW"/>
</dbReference>
<dbReference type="InterPro" id="IPR036388">
    <property type="entry name" value="WH-like_DNA-bd_sf"/>
</dbReference>
<dbReference type="PANTHER" id="PTHR30419">
    <property type="entry name" value="HTH-TYPE TRANSCRIPTIONAL REGULATOR YBHD"/>
    <property type="match status" value="1"/>
</dbReference>
<dbReference type="GO" id="GO:0003700">
    <property type="term" value="F:DNA-binding transcription factor activity"/>
    <property type="evidence" value="ECO:0007669"/>
    <property type="project" value="InterPro"/>
</dbReference>
<dbReference type="AlphaFoldDB" id="A0A0H3FAB3"/>
<dbReference type="SUPFAM" id="SSF46785">
    <property type="entry name" value="Winged helix' DNA-binding domain"/>
    <property type="match status" value="1"/>
</dbReference>
<reference evidence="7" key="1">
    <citation type="submission" date="2011-01" db="EMBL/GenBank/DDBJ databases">
        <title>Complete sequence of chromosome of Rahnella sp. Y9602.</title>
        <authorList>
            <consortium name="US DOE Joint Genome Institute"/>
            <person name="Lucas S."/>
            <person name="Copeland A."/>
            <person name="Lapidus A."/>
            <person name="Cheng J.-F."/>
            <person name="Goodwin L."/>
            <person name="Pitluck S."/>
            <person name="Lu M."/>
            <person name="Detter J.C."/>
            <person name="Han C."/>
            <person name="Tapia R."/>
            <person name="Land M."/>
            <person name="Hauser L."/>
            <person name="Kyrpides N."/>
            <person name="Ivanova N."/>
            <person name="Ovchinnikova G."/>
            <person name="Pagani I."/>
            <person name="Sobecky P.A."/>
            <person name="Martinez R.J."/>
            <person name="Woyke T."/>
        </authorList>
    </citation>
    <scope>NUCLEOTIDE SEQUENCE [LARGE SCALE GENOMIC DNA]</scope>
    <source>
        <strain evidence="7">Y9602</strain>
    </source>
</reference>
<gene>
    <name evidence="6" type="ordered locus">Rahaq_2229</name>
</gene>
<dbReference type="Pfam" id="PF03466">
    <property type="entry name" value="LysR_substrate"/>
    <property type="match status" value="1"/>
</dbReference>
<dbReference type="InterPro" id="IPR000847">
    <property type="entry name" value="LysR_HTH_N"/>
</dbReference>
<sequence length="301" mass="33807">MSPFSRFSQYFTEVARTGSLRKAAEVLHVSASAINRQILQAEQTLETPLFERLPTGLKLTSAGEILFDDIRRWRKEFSRTRERFDEIQGLRRGHVTISMIAALSEGMVAELIADVGAEHPYLTFDIRIEDSRNISEQVSSAEVDFGLLLDPVEHTGLEVRAFAELPIGIAMPVGHKLSQKESLSFSDIASYRQIIPSEPLMVNARARLLYNRYQLLETPSIVCNDVRMMRELIRKGAGVGVLSLLDVLPDLQEKRLAFVPLQGRSAKPLTLALCVAPRRQLSRAAQIVIQKVIVLMERLSQ</sequence>
<dbReference type="SUPFAM" id="SSF53850">
    <property type="entry name" value="Periplasmic binding protein-like II"/>
    <property type="match status" value="1"/>
</dbReference>
<evidence type="ECO:0000256" key="1">
    <source>
        <dbReference type="ARBA" id="ARBA00009437"/>
    </source>
</evidence>
<dbReference type="Gene3D" id="1.10.10.10">
    <property type="entry name" value="Winged helix-like DNA-binding domain superfamily/Winged helix DNA-binding domain"/>
    <property type="match status" value="1"/>
</dbReference>
<keyword evidence="2" id="KW-0805">Transcription regulation</keyword>
<dbReference type="PROSITE" id="PS50931">
    <property type="entry name" value="HTH_LYSR"/>
    <property type="match status" value="1"/>
</dbReference>
<keyword evidence="3" id="KW-0238">DNA-binding</keyword>
<dbReference type="GeneID" id="95417222"/>
<dbReference type="InterPro" id="IPR050950">
    <property type="entry name" value="HTH-type_LysR_regulators"/>
</dbReference>
<proteinExistence type="inferred from homology"/>
<dbReference type="EMBL" id="CP002505">
    <property type="protein sequence ID" value="ADW73839.1"/>
    <property type="molecule type" value="Genomic_DNA"/>
</dbReference>
<evidence type="ECO:0000259" key="5">
    <source>
        <dbReference type="PROSITE" id="PS50931"/>
    </source>
</evidence>
<dbReference type="Proteomes" id="UP000007257">
    <property type="component" value="Chromosome"/>
</dbReference>
<evidence type="ECO:0000256" key="3">
    <source>
        <dbReference type="ARBA" id="ARBA00023125"/>
    </source>
</evidence>